<gene>
    <name evidence="2" type="ORF">DealDRAFT_1190</name>
</gene>
<dbReference type="Gene3D" id="3.40.50.150">
    <property type="entry name" value="Vaccinia Virus protein VP39"/>
    <property type="match status" value="1"/>
</dbReference>
<dbReference type="GO" id="GO:0032259">
    <property type="term" value="P:methylation"/>
    <property type="evidence" value="ECO:0007669"/>
    <property type="project" value="UniProtKB-KW"/>
</dbReference>
<dbReference type="InterPro" id="IPR029063">
    <property type="entry name" value="SAM-dependent_MTases_sf"/>
</dbReference>
<dbReference type="GO" id="GO:0008168">
    <property type="term" value="F:methyltransferase activity"/>
    <property type="evidence" value="ECO:0007669"/>
    <property type="project" value="UniProtKB-KW"/>
</dbReference>
<dbReference type="AlphaFoldDB" id="C0GFD1"/>
<organism evidence="2 3">
    <name type="scientific">Dethiobacter alkaliphilus AHT 1</name>
    <dbReference type="NCBI Taxonomy" id="555088"/>
    <lineage>
        <taxon>Bacteria</taxon>
        <taxon>Bacillati</taxon>
        <taxon>Bacillota</taxon>
        <taxon>Dethiobacteria</taxon>
        <taxon>Dethiobacterales</taxon>
        <taxon>Dethiobacteraceae</taxon>
        <taxon>Dethiobacter</taxon>
    </lineage>
</organism>
<reference evidence="2 3" key="1">
    <citation type="submission" date="2009-02" db="EMBL/GenBank/DDBJ databases">
        <title>Sequencing of the draft genome and assembly of Dethiobacter alkaliphilus AHT 1.</title>
        <authorList>
            <consortium name="US DOE Joint Genome Institute (JGI-PGF)"/>
            <person name="Lucas S."/>
            <person name="Copeland A."/>
            <person name="Lapidus A."/>
            <person name="Glavina del Rio T."/>
            <person name="Dalin E."/>
            <person name="Tice H."/>
            <person name="Bruce D."/>
            <person name="Goodwin L."/>
            <person name="Pitluck S."/>
            <person name="Larimer F."/>
            <person name="Land M.L."/>
            <person name="Hauser L."/>
            <person name="Muyzer G."/>
        </authorList>
    </citation>
    <scope>NUCLEOTIDE SEQUENCE [LARGE SCALE GENOMIC DNA]</scope>
    <source>
        <strain evidence="2 3">AHT 1</strain>
    </source>
</reference>
<dbReference type="Proteomes" id="UP000006443">
    <property type="component" value="Unassembled WGS sequence"/>
</dbReference>
<dbReference type="PANTHER" id="PTHR43861">
    <property type="entry name" value="TRANS-ACONITATE 2-METHYLTRANSFERASE-RELATED"/>
    <property type="match status" value="1"/>
</dbReference>
<feature type="domain" description="Methyltransferase type 12" evidence="1">
    <location>
        <begin position="54"/>
        <end position="153"/>
    </location>
</feature>
<protein>
    <submittedName>
        <fullName evidence="2">Methyltransferase type 12</fullName>
    </submittedName>
</protein>
<dbReference type="eggNOG" id="COG2226">
    <property type="taxonomic scope" value="Bacteria"/>
</dbReference>
<dbReference type="Pfam" id="PF08242">
    <property type="entry name" value="Methyltransf_12"/>
    <property type="match status" value="1"/>
</dbReference>
<dbReference type="EMBL" id="ACJM01000005">
    <property type="protein sequence ID" value="EEG77891.1"/>
    <property type="molecule type" value="Genomic_DNA"/>
</dbReference>
<keyword evidence="2" id="KW-0489">Methyltransferase</keyword>
<keyword evidence="3" id="KW-1185">Reference proteome</keyword>
<evidence type="ECO:0000259" key="1">
    <source>
        <dbReference type="Pfam" id="PF08242"/>
    </source>
</evidence>
<sequence length="211" mass="24741">MNENKRARTKNFYNIIARLYDPFKNLWNKVFSQKAEQKFSNFLLSNVDKNKTILELGCGTAVNLEKIHELNLSFKSYVGVDLTPNMLEAAKNKFPSDSAIEFLQEDLYDFVNNEIKNNRTYDIILCTWVLSHLEHQGQLINEIQKLLNDNGKLFLIFTTKPKWYVSFWMTPLFKWIFSGNYVPETEIKQFNNVLNFQQFSANMVSVVEIGE</sequence>
<dbReference type="InterPro" id="IPR013217">
    <property type="entry name" value="Methyltransf_12"/>
</dbReference>
<accession>C0GFD1</accession>
<dbReference type="RefSeq" id="WP_008515772.1">
    <property type="nucleotide sequence ID" value="NZ_ACJM01000005.1"/>
</dbReference>
<evidence type="ECO:0000313" key="2">
    <source>
        <dbReference type="EMBL" id="EEG77891.1"/>
    </source>
</evidence>
<comment type="caution">
    <text evidence="2">The sequence shown here is derived from an EMBL/GenBank/DDBJ whole genome shotgun (WGS) entry which is preliminary data.</text>
</comment>
<dbReference type="CDD" id="cd02440">
    <property type="entry name" value="AdoMet_MTases"/>
    <property type="match status" value="1"/>
</dbReference>
<keyword evidence="2" id="KW-0808">Transferase</keyword>
<proteinExistence type="predicted"/>
<dbReference type="STRING" id="555088.DealDRAFT_1190"/>
<name>C0GFD1_DETAL</name>
<dbReference type="SUPFAM" id="SSF53335">
    <property type="entry name" value="S-adenosyl-L-methionine-dependent methyltransferases"/>
    <property type="match status" value="1"/>
</dbReference>
<evidence type="ECO:0000313" key="3">
    <source>
        <dbReference type="Proteomes" id="UP000006443"/>
    </source>
</evidence>
<dbReference type="PANTHER" id="PTHR43861:SF1">
    <property type="entry name" value="TRANS-ACONITATE 2-METHYLTRANSFERASE"/>
    <property type="match status" value="1"/>
</dbReference>